<reference evidence="1 2" key="1">
    <citation type="submission" date="2013-08" db="EMBL/GenBank/DDBJ databases">
        <authorList>
            <person name="Durkin A.S."/>
            <person name="Haft D.R."/>
            <person name="McCorrison J."/>
            <person name="Torralba M."/>
            <person name="Gillis M."/>
            <person name="Haft D.H."/>
            <person name="Methe B."/>
            <person name="Sutton G."/>
            <person name="Nelson K.E."/>
        </authorList>
    </citation>
    <scope>NUCLEOTIDE SEQUENCE [LARGE SCALE GENOMIC DNA]</scope>
    <source>
        <strain evidence="1 2">F0493</strain>
    </source>
</reference>
<name>U2MFF8_9BACT</name>
<protein>
    <submittedName>
        <fullName evidence="1">Uncharacterized protein</fullName>
    </submittedName>
</protein>
<proteinExistence type="predicted"/>
<evidence type="ECO:0000313" key="1">
    <source>
        <dbReference type="EMBL" id="ERJ98013.1"/>
    </source>
</evidence>
<dbReference type="AlphaFoldDB" id="U2MFF8"/>
<accession>U2MFF8</accession>
<gene>
    <name evidence="1" type="ORF">HMPREF9145_1414</name>
</gene>
<dbReference type="PATRIC" id="fig|1395125.3.peg.2793"/>
<evidence type="ECO:0000313" key="2">
    <source>
        <dbReference type="Proteomes" id="UP000017023"/>
    </source>
</evidence>
<dbReference type="EMBL" id="AWGW01000032">
    <property type="protein sequence ID" value="ERJ98013.1"/>
    <property type="molecule type" value="Genomic_DNA"/>
</dbReference>
<organism evidence="1 2">
    <name type="scientific">Segatella salivae F0493</name>
    <dbReference type="NCBI Taxonomy" id="1395125"/>
    <lineage>
        <taxon>Bacteria</taxon>
        <taxon>Pseudomonadati</taxon>
        <taxon>Bacteroidota</taxon>
        <taxon>Bacteroidia</taxon>
        <taxon>Bacteroidales</taxon>
        <taxon>Prevotellaceae</taxon>
        <taxon>Segatella</taxon>
    </lineage>
</organism>
<sequence>MQTEGRAALHNILLQHFANLLLSLSPYKCNAIFCPLFSNL</sequence>
<comment type="caution">
    <text evidence="1">The sequence shown here is derived from an EMBL/GenBank/DDBJ whole genome shotgun (WGS) entry which is preliminary data.</text>
</comment>
<dbReference type="Proteomes" id="UP000017023">
    <property type="component" value="Unassembled WGS sequence"/>
</dbReference>